<reference evidence="2" key="1">
    <citation type="journal article" date="2014" name="Genome Announc.">
        <title>Draft Genome Sequence of Clostridium straminisolvens Strain JCM 21531T, Isolated from a Cellulose-Degrading Bacterial Community.</title>
        <authorList>
            <person name="Yuki M."/>
            <person name="Oshima K."/>
            <person name="Suda W."/>
            <person name="Sakamoto M."/>
            <person name="Kitamura K."/>
            <person name="Iida T."/>
            <person name="Hattori M."/>
            <person name="Ohkuma M."/>
        </authorList>
    </citation>
    <scope>NUCLEOTIDE SEQUENCE [LARGE SCALE GENOMIC DNA]</scope>
    <source>
        <strain evidence="2">JCM 21531</strain>
    </source>
</reference>
<organism evidence="2 3">
    <name type="scientific">Acetivibrio straminisolvens JCM 21531</name>
    <dbReference type="NCBI Taxonomy" id="1294263"/>
    <lineage>
        <taxon>Bacteria</taxon>
        <taxon>Bacillati</taxon>
        <taxon>Bacillota</taxon>
        <taxon>Clostridia</taxon>
        <taxon>Eubacteriales</taxon>
        <taxon>Oscillospiraceae</taxon>
        <taxon>Acetivibrio</taxon>
    </lineage>
</organism>
<accession>W4V6N7</accession>
<dbReference type="Pfam" id="PF13408">
    <property type="entry name" value="Zn_ribbon_recom"/>
    <property type="match status" value="1"/>
</dbReference>
<name>W4V6N7_9FIRM</name>
<comment type="caution">
    <text evidence="2">The sequence shown here is derived from an EMBL/GenBank/DDBJ whole genome shotgun (WGS) entry which is preliminary data.</text>
</comment>
<gene>
    <name evidence="2" type="ORF">JCM21531_1912</name>
</gene>
<proteinExistence type="predicted"/>
<dbReference type="STRING" id="1294263.JCM21531_1912"/>
<dbReference type="InterPro" id="IPR025827">
    <property type="entry name" value="Zn_ribbon_recom_dom"/>
</dbReference>
<keyword evidence="3" id="KW-1185">Reference proteome</keyword>
<feature type="domain" description="Recombinase zinc beta ribbon" evidence="1">
    <location>
        <begin position="29"/>
        <end position="90"/>
    </location>
</feature>
<dbReference type="Proteomes" id="UP000019109">
    <property type="component" value="Unassembled WGS sequence"/>
</dbReference>
<evidence type="ECO:0000259" key="1">
    <source>
        <dbReference type="Pfam" id="PF13408"/>
    </source>
</evidence>
<evidence type="ECO:0000313" key="3">
    <source>
        <dbReference type="Proteomes" id="UP000019109"/>
    </source>
</evidence>
<dbReference type="AlphaFoldDB" id="W4V6N7"/>
<sequence length="224" mass="26045">MQVQEQLVKRRCVHISKNGKKRNYSNNHPLSQMVFCGNCHEIFRRVHWNNRGKKSIVWRCVSRLENTGLFCTASTILEDTLKEKIVEAINVAVSGKNSFLAILKKNIETVLSVDLDETTADIDKRLEELQTELIQKANSKEAYDNIVNEIYRLRDLRQETLSRNALRQDKRDRIAEMTDFLNTQTSDIAEFDDKLVRKLVEKATVYDDRLVVEFKSGLEIEVKL</sequence>
<evidence type="ECO:0000313" key="2">
    <source>
        <dbReference type="EMBL" id="GAE88468.1"/>
    </source>
</evidence>
<protein>
    <submittedName>
        <fullName evidence="2">Site-specific recombinase</fullName>
    </submittedName>
</protein>
<dbReference type="EMBL" id="BAVR01000019">
    <property type="protein sequence ID" value="GAE88468.1"/>
    <property type="molecule type" value="Genomic_DNA"/>
</dbReference>